<evidence type="ECO:0000313" key="13">
    <source>
        <dbReference type="EMBL" id="OXZ31465.1"/>
    </source>
</evidence>
<feature type="transmembrane region" description="Helical" evidence="9">
    <location>
        <begin position="366"/>
        <end position="389"/>
    </location>
</feature>
<feature type="transmembrane region" description="Helical" evidence="9">
    <location>
        <begin position="336"/>
        <end position="354"/>
    </location>
</feature>
<evidence type="ECO:0000259" key="11">
    <source>
        <dbReference type="PROSITE" id="PS50928"/>
    </source>
</evidence>
<feature type="chain" id="PRO_5038222874" evidence="10">
    <location>
        <begin position="23"/>
        <end position="526"/>
    </location>
</feature>
<proteinExistence type="inferred from homology"/>
<dbReference type="Proteomes" id="UP000215546">
    <property type="component" value="Unassembled WGS sequence"/>
</dbReference>
<keyword evidence="4" id="KW-1003">Cell membrane</keyword>
<feature type="transmembrane region" description="Helical" evidence="9">
    <location>
        <begin position="483"/>
        <end position="502"/>
    </location>
</feature>
<evidence type="ECO:0000256" key="5">
    <source>
        <dbReference type="ARBA" id="ARBA00022692"/>
    </source>
</evidence>
<keyword evidence="7 9" id="KW-1133">Transmembrane helix</keyword>
<comment type="subcellular location">
    <subcellularLocation>
        <location evidence="1 9">Cell membrane</location>
        <topology evidence="1 9">Multi-pass membrane protein</topology>
    </subcellularLocation>
</comment>
<gene>
    <name evidence="12" type="ORF">B9N49_06215</name>
    <name evidence="13" type="ORF">B9N55_07465</name>
</gene>
<feature type="domain" description="ABC transmembrane type-1" evidence="11">
    <location>
        <begin position="300"/>
        <end position="501"/>
    </location>
</feature>
<evidence type="ECO:0000256" key="6">
    <source>
        <dbReference type="ARBA" id="ARBA00022970"/>
    </source>
</evidence>
<keyword evidence="6" id="KW-0029">Amino-acid transport</keyword>
<keyword evidence="3 9" id="KW-0813">Transport</keyword>
<accession>A0A233V3I3</accession>
<dbReference type="EMBL" id="NDYE01000016">
    <property type="protein sequence ID" value="OXZ31465.1"/>
    <property type="molecule type" value="Genomic_DNA"/>
</dbReference>
<dbReference type="Proteomes" id="UP000215413">
    <property type="component" value="Unassembled WGS sequence"/>
</dbReference>
<evidence type="ECO:0000256" key="9">
    <source>
        <dbReference type="RuleBase" id="RU363032"/>
    </source>
</evidence>
<feature type="transmembrane region" description="Helical" evidence="9">
    <location>
        <begin position="300"/>
        <end position="324"/>
    </location>
</feature>
<reference evidence="14 15" key="2">
    <citation type="submission" date="2017-04" db="EMBL/GenBank/DDBJ databases">
        <title>Finegoldia magna isolated from orthopedic joint implant-associated infections.</title>
        <authorList>
            <person name="Bjorklund S."/>
            <person name="Bruggemann H."/>
            <person name="Jensen A."/>
            <person name="Hellmark B."/>
            <person name="Soderquist B."/>
        </authorList>
    </citation>
    <scope>NUCLEOTIDE SEQUENCE [LARGE SCALE GENOMIC DNA]</scope>
    <source>
        <strain evidence="15">12T273</strain>
        <strain evidence="14">CCUG 54800</strain>
    </source>
</reference>
<evidence type="ECO:0000313" key="15">
    <source>
        <dbReference type="Proteomes" id="UP000215546"/>
    </source>
</evidence>
<evidence type="ECO:0000256" key="1">
    <source>
        <dbReference type="ARBA" id="ARBA00004651"/>
    </source>
</evidence>
<dbReference type="EMBL" id="NDYC01000029">
    <property type="protein sequence ID" value="OXZ26968.1"/>
    <property type="molecule type" value="Genomic_DNA"/>
</dbReference>
<dbReference type="Pfam" id="PF00528">
    <property type="entry name" value="BPD_transp_1"/>
    <property type="match status" value="1"/>
</dbReference>
<comment type="caution">
    <text evidence="12">The sequence shown here is derived from an EMBL/GenBank/DDBJ whole genome shotgun (WGS) entry which is preliminary data.</text>
</comment>
<dbReference type="PROSITE" id="PS50928">
    <property type="entry name" value="ABC_TM1"/>
    <property type="match status" value="1"/>
</dbReference>
<evidence type="ECO:0000256" key="8">
    <source>
        <dbReference type="ARBA" id="ARBA00023136"/>
    </source>
</evidence>
<dbReference type="GO" id="GO:0006865">
    <property type="term" value="P:amino acid transport"/>
    <property type="evidence" value="ECO:0007669"/>
    <property type="project" value="UniProtKB-KW"/>
</dbReference>
<name>A0A233V3I3_FINMA</name>
<dbReference type="InterPro" id="IPR043429">
    <property type="entry name" value="ArtM/GltK/GlnP/TcyL/YhdX-like"/>
</dbReference>
<keyword evidence="10" id="KW-0732">Signal</keyword>
<dbReference type="AlphaFoldDB" id="A0A233V3I3"/>
<dbReference type="SUPFAM" id="SSF161098">
    <property type="entry name" value="MetI-like"/>
    <property type="match status" value="1"/>
</dbReference>
<protein>
    <submittedName>
        <fullName evidence="12">Amino acid ABC transporter permease</fullName>
    </submittedName>
</protein>
<comment type="similarity">
    <text evidence="2">Belongs to the binding-protein-dependent transport system permease family. HisMQ subfamily.</text>
</comment>
<evidence type="ECO:0000256" key="7">
    <source>
        <dbReference type="ARBA" id="ARBA00022989"/>
    </source>
</evidence>
<sequence>MKNFTRKLISVLMILMMMFVFIDTESFAEKDTFVIGMEANYAPFNWSQSTDENGAYPIENSKGEYANGYDLQIAKKIADSLGKKLVVVKMEWDGLAPAVMSGKVDAIIAGMSPTKERKEQIDFSDTYYSSDLVIVTKKDSKYIKAKSLNDLKDFKITGQLNTFHYTVIDQIKDCDKLPAMESFPSMLSAVLAEKIDGYVAEKPQALSAKASNAELSYIEFEKGSGFETSAEDTSIAIGVKKNSDLTEKINGALKKISPEERDKLMQEMVRLNVEKDQPQGFLSKVKSIFNEYGSLFLKGALMTLFIASVSTIIGFLIGILVAVIRNMKLDKDKNKFTYYLHKVINFILACYVEIFRGTPMMVQSMLIYFGAKLYLGIDMAPISAALFIVSVNTGAYLSEVVRGGINSVDVGQMEACKALGMTHGQSMINVILPQAIKNILPSIGNEFVINIKDTSVLNVISVTELFFVSKSIAGSTYNIFETYAVTCIIYFVLTFSLTRLLLFIEKKSNNREYVMEATTGGMFNGK</sequence>
<evidence type="ECO:0000313" key="14">
    <source>
        <dbReference type="Proteomes" id="UP000215413"/>
    </source>
</evidence>
<keyword evidence="8 9" id="KW-0472">Membrane</keyword>
<dbReference type="SMART" id="SM00062">
    <property type="entry name" value="PBPb"/>
    <property type="match status" value="1"/>
</dbReference>
<dbReference type="PANTHER" id="PTHR30614:SF20">
    <property type="entry name" value="GLUTAMINE TRANSPORT SYSTEM PERMEASE PROTEIN GLNP"/>
    <property type="match status" value="1"/>
</dbReference>
<dbReference type="NCBIfam" id="TIGR01726">
    <property type="entry name" value="HEQRo_perm_3TM"/>
    <property type="match status" value="1"/>
</dbReference>
<reference evidence="12" key="1">
    <citation type="journal article" date="2017" name="J. Clin. Microbiol.">
        <title>Finegoldia magna Isolated from Orthopedic Joint Implant-Associated Infections.</title>
        <authorList>
            <person name="Soderquist B."/>
            <person name="Bjorklund S."/>
            <person name="Hellmark B."/>
            <person name="Jensen A."/>
            <person name="Bruggemann H."/>
        </authorList>
    </citation>
    <scope>NUCLEOTIDE SEQUENCE</scope>
    <source>
        <strain evidence="13">12T273</strain>
        <strain evidence="12">CCUG 54800</strain>
    </source>
</reference>
<dbReference type="InterPro" id="IPR000515">
    <property type="entry name" value="MetI-like"/>
</dbReference>
<dbReference type="Gene3D" id="1.10.3720.10">
    <property type="entry name" value="MetI-like"/>
    <property type="match status" value="1"/>
</dbReference>
<dbReference type="CDD" id="cd13627">
    <property type="entry name" value="PBP2_AA_binding_like_2"/>
    <property type="match status" value="1"/>
</dbReference>
<dbReference type="SUPFAM" id="SSF53850">
    <property type="entry name" value="Periplasmic binding protein-like II"/>
    <property type="match status" value="1"/>
</dbReference>
<dbReference type="GO" id="GO:0043190">
    <property type="term" value="C:ATP-binding cassette (ABC) transporter complex"/>
    <property type="evidence" value="ECO:0007669"/>
    <property type="project" value="InterPro"/>
</dbReference>
<dbReference type="GO" id="GO:0022857">
    <property type="term" value="F:transmembrane transporter activity"/>
    <property type="evidence" value="ECO:0007669"/>
    <property type="project" value="InterPro"/>
</dbReference>
<keyword evidence="5 9" id="KW-0812">Transmembrane</keyword>
<evidence type="ECO:0000313" key="12">
    <source>
        <dbReference type="EMBL" id="OXZ26968.1"/>
    </source>
</evidence>
<evidence type="ECO:0000256" key="2">
    <source>
        <dbReference type="ARBA" id="ARBA00010072"/>
    </source>
</evidence>
<organism evidence="12 14">
    <name type="scientific">Finegoldia magna</name>
    <name type="common">Peptostreptococcus magnus</name>
    <dbReference type="NCBI Taxonomy" id="1260"/>
    <lineage>
        <taxon>Bacteria</taxon>
        <taxon>Bacillati</taxon>
        <taxon>Bacillota</taxon>
        <taxon>Tissierellia</taxon>
        <taxon>Tissierellales</taxon>
        <taxon>Peptoniphilaceae</taxon>
        <taxon>Finegoldia</taxon>
    </lineage>
</organism>
<dbReference type="InterPro" id="IPR035906">
    <property type="entry name" value="MetI-like_sf"/>
</dbReference>
<dbReference type="InterPro" id="IPR001638">
    <property type="entry name" value="Solute-binding_3/MltF_N"/>
</dbReference>
<evidence type="ECO:0000256" key="3">
    <source>
        <dbReference type="ARBA" id="ARBA00022448"/>
    </source>
</evidence>
<dbReference type="PANTHER" id="PTHR30614">
    <property type="entry name" value="MEMBRANE COMPONENT OF AMINO ACID ABC TRANSPORTER"/>
    <property type="match status" value="1"/>
</dbReference>
<feature type="transmembrane region" description="Helical" evidence="9">
    <location>
        <begin position="456"/>
        <end position="477"/>
    </location>
</feature>
<dbReference type="CDD" id="cd06261">
    <property type="entry name" value="TM_PBP2"/>
    <property type="match status" value="1"/>
</dbReference>
<evidence type="ECO:0000256" key="4">
    <source>
        <dbReference type="ARBA" id="ARBA00022475"/>
    </source>
</evidence>
<dbReference type="Pfam" id="PF00497">
    <property type="entry name" value="SBP_bac_3"/>
    <property type="match status" value="1"/>
</dbReference>
<dbReference type="Gene3D" id="3.40.190.10">
    <property type="entry name" value="Periplasmic binding protein-like II"/>
    <property type="match status" value="2"/>
</dbReference>
<dbReference type="InterPro" id="IPR010065">
    <property type="entry name" value="AA_ABC_transptr_permease_3TM"/>
</dbReference>
<feature type="signal peptide" evidence="10">
    <location>
        <begin position="1"/>
        <end position="22"/>
    </location>
</feature>
<dbReference type="RefSeq" id="WP_094205985.1">
    <property type="nucleotide sequence ID" value="NZ_JAWGQT010000001.1"/>
</dbReference>
<dbReference type="FunFam" id="1.10.3720.10:FF:000033">
    <property type="entry name" value="Polar amino acid ABC transporter permease"/>
    <property type="match status" value="1"/>
</dbReference>
<evidence type="ECO:0000256" key="10">
    <source>
        <dbReference type="SAM" id="SignalP"/>
    </source>
</evidence>